<protein>
    <recommendedName>
        <fullName evidence="1">SnoaL-like domain-containing protein</fullName>
    </recommendedName>
</protein>
<organism evidence="2 3">
    <name type="scientific">Pseudonocardia ailaonensis</name>
    <dbReference type="NCBI Taxonomy" id="367279"/>
    <lineage>
        <taxon>Bacteria</taxon>
        <taxon>Bacillati</taxon>
        <taxon>Actinomycetota</taxon>
        <taxon>Actinomycetes</taxon>
        <taxon>Pseudonocardiales</taxon>
        <taxon>Pseudonocardiaceae</taxon>
        <taxon>Pseudonocardia</taxon>
    </lineage>
</organism>
<comment type="caution">
    <text evidence="2">The sequence shown here is derived from an EMBL/GenBank/DDBJ whole genome shotgun (WGS) entry which is preliminary data.</text>
</comment>
<evidence type="ECO:0000313" key="2">
    <source>
        <dbReference type="EMBL" id="GAA1844048.1"/>
    </source>
</evidence>
<sequence length="134" mass="15406">MSETTTEEIIKIVEDFHQNMGRLSPDEATALFKDDGYIQMMMKEPYSGRDEIHQMFSAWSSNYTDVITVPRTVTGQDNRVAVEWLDTSDHNGKHYEIPVCAMFEFDGNKIAAWRLYYDYAAERGQDAGLKPPVE</sequence>
<dbReference type="Pfam" id="PF12680">
    <property type="entry name" value="SnoaL_2"/>
    <property type="match status" value="1"/>
</dbReference>
<dbReference type="Proteomes" id="UP001500449">
    <property type="component" value="Unassembled WGS sequence"/>
</dbReference>
<dbReference type="RefSeq" id="WP_344415601.1">
    <property type="nucleotide sequence ID" value="NZ_BAAAQK010000005.1"/>
</dbReference>
<dbReference type="EMBL" id="BAAAQK010000005">
    <property type="protein sequence ID" value="GAA1844048.1"/>
    <property type="molecule type" value="Genomic_DNA"/>
</dbReference>
<reference evidence="2 3" key="1">
    <citation type="journal article" date="2019" name="Int. J. Syst. Evol. Microbiol.">
        <title>The Global Catalogue of Microorganisms (GCM) 10K type strain sequencing project: providing services to taxonomists for standard genome sequencing and annotation.</title>
        <authorList>
            <consortium name="The Broad Institute Genomics Platform"/>
            <consortium name="The Broad Institute Genome Sequencing Center for Infectious Disease"/>
            <person name="Wu L."/>
            <person name="Ma J."/>
        </authorList>
    </citation>
    <scope>NUCLEOTIDE SEQUENCE [LARGE SCALE GENOMIC DNA]</scope>
    <source>
        <strain evidence="2 3">JCM 16009</strain>
    </source>
</reference>
<evidence type="ECO:0000313" key="3">
    <source>
        <dbReference type="Proteomes" id="UP001500449"/>
    </source>
</evidence>
<proteinExistence type="predicted"/>
<keyword evidence="3" id="KW-1185">Reference proteome</keyword>
<dbReference type="InterPro" id="IPR032710">
    <property type="entry name" value="NTF2-like_dom_sf"/>
</dbReference>
<accession>A0ABN2MYV2</accession>
<feature type="domain" description="SnoaL-like" evidence="1">
    <location>
        <begin position="13"/>
        <end position="113"/>
    </location>
</feature>
<name>A0ABN2MYV2_9PSEU</name>
<dbReference type="Gene3D" id="3.10.450.50">
    <property type="match status" value="1"/>
</dbReference>
<dbReference type="InterPro" id="IPR037401">
    <property type="entry name" value="SnoaL-like"/>
</dbReference>
<dbReference type="SUPFAM" id="SSF54427">
    <property type="entry name" value="NTF2-like"/>
    <property type="match status" value="1"/>
</dbReference>
<gene>
    <name evidence="2" type="ORF">GCM10009836_24280</name>
</gene>
<evidence type="ECO:0000259" key="1">
    <source>
        <dbReference type="Pfam" id="PF12680"/>
    </source>
</evidence>